<organism evidence="8 9">
    <name type="scientific">Cinchona calisaya</name>
    <dbReference type="NCBI Taxonomy" id="153742"/>
    <lineage>
        <taxon>Eukaryota</taxon>
        <taxon>Viridiplantae</taxon>
        <taxon>Streptophyta</taxon>
        <taxon>Embryophyta</taxon>
        <taxon>Tracheophyta</taxon>
        <taxon>Spermatophyta</taxon>
        <taxon>Magnoliopsida</taxon>
        <taxon>eudicotyledons</taxon>
        <taxon>Gunneridae</taxon>
        <taxon>Pentapetalae</taxon>
        <taxon>asterids</taxon>
        <taxon>lamiids</taxon>
        <taxon>Gentianales</taxon>
        <taxon>Rubiaceae</taxon>
        <taxon>Cinchonoideae</taxon>
        <taxon>Cinchoneae</taxon>
        <taxon>Cinchona</taxon>
    </lineage>
</organism>
<keyword evidence="3 6" id="KW-1133">Transmembrane helix</keyword>
<sequence length="832" mass="91900">MDAYSSEMEHSQWQHRNTPAITEPQSPSSFSASTSYNFPLGSHRPRNSTPASPFASDDDRSWQGELSWQFKPTGWHENRDFSAAFSPWASSSAASPSNGSRIFRRSANDYFLSRTTAASGGGLRSFTNPYYEHSSGGYEALPSGRLALQSYVARDGEDSFSRRSFAPRGHTRTRPRRARRQLSTVAERSAANSGPLADKDELSLVDYDAPEDLDHHINLLETDTGHIQRQNPSWLSISNAYMHEETQDEPYGGGHGHHNHHGANAHRQRELDNHHGWNHQDTAPYNHRYNDHAVQTLDTVNYDLNSVDHGHKTPNHHGHDATSHQCGSHNGYDDVDQELVYDLVEDSDEDDVGAPKSVGLFGLFKYSTKFDMVLVLLGCLGSLINGGSLPWYSYLFGRFANKIAGESKTDLHKMMKDVEKISLLMTGLAVIVVIGAYMEITCWRMVGERSAHRIRSQYLRAVLRQDIGFFDTDISTSDIMHGISSDVALIQEVMGEKMAHFVHHIFTFICGYAVGFIRSWKISLAIFAVTPLTMFCGIAYKAIYGGLAGKEEESYRKAGSIAEQAISSIRTVFSFVAEDILAGKYVEVLDKSMPLGIKIGFAKGAGIGVIYLVTYATWALAFWYGSILVVRGEIKGGEAIACFFGVTVGGRGMALALSYFAQFAQGTVAATRVFEVIDRVPEIDPYSAEGKRLSNLRGKIEFKSVTFAYSSRPAIQILQSLNLVIPASKTSALVGTSGGGKSTIFALIERFYDPIEGFVTLDSNDLRTLQVKWLRSQIGMVGQEPVLFSTTILENVMMGKENATKKEAIKVCIAANAHNFISGLPQGYETMV</sequence>
<feature type="transmembrane region" description="Helical" evidence="6">
    <location>
        <begin position="373"/>
        <end position="392"/>
    </location>
</feature>
<feature type="compositionally biased region" description="Polar residues" evidence="5">
    <location>
        <begin position="181"/>
        <end position="192"/>
    </location>
</feature>
<feature type="transmembrane region" description="Helical" evidence="6">
    <location>
        <begin position="421"/>
        <end position="446"/>
    </location>
</feature>
<evidence type="ECO:0000256" key="4">
    <source>
        <dbReference type="ARBA" id="ARBA00023136"/>
    </source>
</evidence>
<evidence type="ECO:0000259" key="7">
    <source>
        <dbReference type="PROSITE" id="PS50929"/>
    </source>
</evidence>
<evidence type="ECO:0000313" key="9">
    <source>
        <dbReference type="Proteomes" id="UP001630127"/>
    </source>
</evidence>
<comment type="subcellular location">
    <subcellularLocation>
        <location evidence="1">Membrane</location>
        <topology evidence="1">Multi-pass membrane protein</topology>
    </subcellularLocation>
</comment>
<comment type="caution">
    <text evidence="8">The sequence shown here is derived from an EMBL/GenBank/DDBJ whole genome shotgun (WGS) entry which is preliminary data.</text>
</comment>
<dbReference type="InterPro" id="IPR036640">
    <property type="entry name" value="ABC1_TM_sf"/>
</dbReference>
<dbReference type="InterPro" id="IPR039421">
    <property type="entry name" value="Type_1_exporter"/>
</dbReference>
<dbReference type="GO" id="GO:0016020">
    <property type="term" value="C:membrane"/>
    <property type="evidence" value="ECO:0007669"/>
    <property type="project" value="UniProtKB-SubCell"/>
</dbReference>
<dbReference type="AlphaFoldDB" id="A0ABD3ADP4"/>
<feature type="transmembrane region" description="Helical" evidence="6">
    <location>
        <begin position="501"/>
        <end position="520"/>
    </location>
</feature>
<dbReference type="Gene3D" id="3.40.50.300">
    <property type="entry name" value="P-loop containing nucleotide triphosphate hydrolases"/>
    <property type="match status" value="1"/>
</dbReference>
<feature type="compositionally biased region" description="Polar residues" evidence="5">
    <location>
        <begin position="14"/>
        <end position="25"/>
    </location>
</feature>
<dbReference type="CDD" id="cd18577">
    <property type="entry name" value="ABC_6TM_Pgp_ABCB1_D1_like"/>
    <property type="match status" value="1"/>
</dbReference>
<dbReference type="Pfam" id="PF00664">
    <property type="entry name" value="ABC_membrane"/>
    <property type="match status" value="1"/>
</dbReference>
<feature type="region of interest" description="Disordered" evidence="5">
    <location>
        <begin position="1"/>
        <end position="60"/>
    </location>
</feature>
<feature type="domain" description="ABC transmembrane type-1" evidence="7">
    <location>
        <begin position="376"/>
        <end position="665"/>
    </location>
</feature>
<dbReference type="PANTHER" id="PTHR24222">
    <property type="entry name" value="ABC TRANSPORTER B FAMILY"/>
    <property type="match status" value="1"/>
</dbReference>
<feature type="transmembrane region" description="Helical" evidence="6">
    <location>
        <begin position="526"/>
        <end position="547"/>
    </location>
</feature>
<evidence type="ECO:0000256" key="1">
    <source>
        <dbReference type="ARBA" id="ARBA00004141"/>
    </source>
</evidence>
<evidence type="ECO:0000256" key="5">
    <source>
        <dbReference type="SAM" id="MobiDB-lite"/>
    </source>
</evidence>
<evidence type="ECO:0000256" key="2">
    <source>
        <dbReference type="ARBA" id="ARBA00022692"/>
    </source>
</evidence>
<feature type="transmembrane region" description="Helical" evidence="6">
    <location>
        <begin position="601"/>
        <end position="624"/>
    </location>
</feature>
<dbReference type="SUPFAM" id="SSF90123">
    <property type="entry name" value="ABC transporter transmembrane region"/>
    <property type="match status" value="1"/>
</dbReference>
<reference evidence="8 9" key="1">
    <citation type="submission" date="2024-11" db="EMBL/GenBank/DDBJ databases">
        <title>A near-complete genome assembly of Cinchona calisaya.</title>
        <authorList>
            <person name="Lian D.C."/>
            <person name="Zhao X.W."/>
            <person name="Wei L."/>
        </authorList>
    </citation>
    <scope>NUCLEOTIDE SEQUENCE [LARGE SCALE GENOMIC DNA]</scope>
    <source>
        <tissue evidence="8">Nenye</tissue>
    </source>
</reference>
<dbReference type="InterPro" id="IPR011527">
    <property type="entry name" value="ABC1_TM_dom"/>
</dbReference>
<keyword evidence="4 6" id="KW-0472">Membrane</keyword>
<evidence type="ECO:0000256" key="3">
    <source>
        <dbReference type="ARBA" id="ARBA00022989"/>
    </source>
</evidence>
<dbReference type="InterPro" id="IPR027417">
    <property type="entry name" value="P-loop_NTPase"/>
</dbReference>
<dbReference type="Gene3D" id="1.20.1560.10">
    <property type="entry name" value="ABC transporter type 1, transmembrane domain"/>
    <property type="match status" value="1"/>
</dbReference>
<accession>A0ABD3ADP4</accession>
<evidence type="ECO:0000256" key="6">
    <source>
        <dbReference type="SAM" id="Phobius"/>
    </source>
</evidence>
<dbReference type="EMBL" id="JBJUIK010000004">
    <property type="protein sequence ID" value="KAL3528555.1"/>
    <property type="molecule type" value="Genomic_DNA"/>
</dbReference>
<keyword evidence="9" id="KW-1185">Reference proteome</keyword>
<dbReference type="PANTHER" id="PTHR24222:SF84">
    <property type="entry name" value="ABC TRANSPORTER DOMAIN-CONTAINING PROTEIN"/>
    <property type="match status" value="1"/>
</dbReference>
<dbReference type="InterPro" id="IPR003439">
    <property type="entry name" value="ABC_transporter-like_ATP-bd"/>
</dbReference>
<gene>
    <name evidence="8" type="ORF">ACH5RR_007877</name>
</gene>
<evidence type="ECO:0000313" key="8">
    <source>
        <dbReference type="EMBL" id="KAL3528555.1"/>
    </source>
</evidence>
<proteinExistence type="predicted"/>
<feature type="compositionally biased region" description="Low complexity" evidence="5">
    <location>
        <begin position="26"/>
        <end position="35"/>
    </location>
</feature>
<feature type="compositionally biased region" description="Basic residues" evidence="5">
    <location>
        <begin position="169"/>
        <end position="180"/>
    </location>
</feature>
<feature type="region of interest" description="Disordered" evidence="5">
    <location>
        <begin position="159"/>
        <end position="197"/>
    </location>
</feature>
<dbReference type="Proteomes" id="UP001630127">
    <property type="component" value="Unassembled WGS sequence"/>
</dbReference>
<protein>
    <recommendedName>
        <fullName evidence="7">ABC transmembrane type-1 domain-containing protein</fullName>
    </recommendedName>
</protein>
<dbReference type="PROSITE" id="PS50929">
    <property type="entry name" value="ABC_TM1F"/>
    <property type="match status" value="1"/>
</dbReference>
<keyword evidence="2 6" id="KW-0812">Transmembrane</keyword>
<dbReference type="SUPFAM" id="SSF52540">
    <property type="entry name" value="P-loop containing nucleoside triphosphate hydrolases"/>
    <property type="match status" value="1"/>
</dbReference>
<name>A0ABD3ADP4_9GENT</name>
<dbReference type="Pfam" id="PF00005">
    <property type="entry name" value="ABC_tran"/>
    <property type="match status" value="1"/>
</dbReference>